<dbReference type="EMBL" id="CP001965">
    <property type="protein sequence ID" value="ADE11755.1"/>
    <property type="molecule type" value="Genomic_DNA"/>
</dbReference>
<protein>
    <submittedName>
        <fullName evidence="1">Uncharacterized protein</fullName>
    </submittedName>
</protein>
<dbReference type="Proteomes" id="UP000001625">
    <property type="component" value="Chromosome"/>
</dbReference>
<proteinExistence type="predicted"/>
<dbReference type="AlphaFoldDB" id="D5CS19"/>
<evidence type="ECO:0000313" key="1">
    <source>
        <dbReference type="EMBL" id="ADE11755.1"/>
    </source>
</evidence>
<gene>
    <name evidence="1" type="ordered locus">Slit_1519</name>
</gene>
<dbReference type="RefSeq" id="WP_013029653.1">
    <property type="nucleotide sequence ID" value="NC_013959.1"/>
</dbReference>
<dbReference type="KEGG" id="slt:Slit_1519"/>
<dbReference type="HOGENOM" id="CLU_1947362_0_0_4"/>
<dbReference type="STRING" id="580332.Slit_1519"/>
<accession>D5CS19</accession>
<keyword evidence="2" id="KW-1185">Reference proteome</keyword>
<dbReference type="eggNOG" id="ENOG503144Z">
    <property type="taxonomic scope" value="Bacteria"/>
</dbReference>
<dbReference type="OrthoDB" id="8562921at2"/>
<sequence length="129" mass="14120">MTKKRPPLRVPVTQGLKDIYAMDMYLPYQAACEDRFSVTAFGRLAVAVCVVRSALAKKNTQIPNAIEILDAAINTLTVVRKRGDTTDVWEITEAERPVVLDGIEVAEQCIGVLDVALLAQTAATLFDEV</sequence>
<name>D5CS19_SIDLE</name>
<organism evidence="1 2">
    <name type="scientific">Sideroxydans lithotrophicus (strain ES-1)</name>
    <dbReference type="NCBI Taxonomy" id="580332"/>
    <lineage>
        <taxon>Bacteria</taxon>
        <taxon>Pseudomonadati</taxon>
        <taxon>Pseudomonadota</taxon>
        <taxon>Betaproteobacteria</taxon>
        <taxon>Nitrosomonadales</taxon>
        <taxon>Gallionellaceae</taxon>
        <taxon>Sideroxydans</taxon>
    </lineage>
</organism>
<evidence type="ECO:0000313" key="2">
    <source>
        <dbReference type="Proteomes" id="UP000001625"/>
    </source>
</evidence>
<reference evidence="1 2" key="1">
    <citation type="submission" date="2010-03" db="EMBL/GenBank/DDBJ databases">
        <title>Complete sequence of Sideroxydans lithotrophicus ES-1.</title>
        <authorList>
            <consortium name="US DOE Joint Genome Institute"/>
            <person name="Lucas S."/>
            <person name="Copeland A."/>
            <person name="Lapidus A."/>
            <person name="Cheng J.-F."/>
            <person name="Bruce D."/>
            <person name="Goodwin L."/>
            <person name="Pitluck S."/>
            <person name="Munk A.C."/>
            <person name="Detter J.C."/>
            <person name="Han C."/>
            <person name="Tapia R."/>
            <person name="Larimer F."/>
            <person name="Land M."/>
            <person name="Hauser L."/>
            <person name="Kyrpides N."/>
            <person name="Ivanova N."/>
            <person name="Emerson D."/>
            <person name="Woyke T."/>
        </authorList>
    </citation>
    <scope>NUCLEOTIDE SEQUENCE [LARGE SCALE GENOMIC DNA]</scope>
    <source>
        <strain evidence="1 2">ES-1</strain>
    </source>
</reference>